<dbReference type="PANTHER" id="PTHR40622">
    <property type="match status" value="1"/>
</dbReference>
<keyword evidence="2" id="KW-0812">Transmembrane</keyword>
<proteinExistence type="predicted"/>
<dbReference type="VEuPathDB" id="FungiDB:M747DRAFT_340205"/>
<evidence type="ECO:0000313" key="4">
    <source>
        <dbReference type="EMBL" id="RDH22003.1"/>
    </source>
</evidence>
<feature type="compositionally biased region" description="Polar residues" evidence="1">
    <location>
        <begin position="260"/>
        <end position="273"/>
    </location>
</feature>
<dbReference type="EMBL" id="KZ851909">
    <property type="protein sequence ID" value="RDH22003.1"/>
    <property type="molecule type" value="Genomic_DNA"/>
</dbReference>
<feature type="signal peptide" evidence="3">
    <location>
        <begin position="1"/>
        <end position="18"/>
    </location>
</feature>
<accession>A0A370C7V3</accession>
<reference evidence="4 5" key="1">
    <citation type="submission" date="2018-07" db="EMBL/GenBank/DDBJ databases">
        <title>Section-level genome sequencing of Aspergillus section Nigri to investigate inter- and intra-species variation.</title>
        <authorList>
            <consortium name="DOE Joint Genome Institute"/>
            <person name="Vesth T.C."/>
            <person name="Nybo J.L."/>
            <person name="Theobald S."/>
            <person name="Frisvad J.C."/>
            <person name="Larsen T.O."/>
            <person name="Nielsen K.F."/>
            <person name="Hoof J.B."/>
            <person name="Brandl J."/>
            <person name="Salamov A."/>
            <person name="Riley R."/>
            <person name="Gladden J.M."/>
            <person name="Phatale P."/>
            <person name="Nielsen M.T."/>
            <person name="Lyhne E.K."/>
            <person name="Kogle M.E."/>
            <person name="Strasser K."/>
            <person name="McDonnell E."/>
            <person name="Barry K."/>
            <person name="Clum A."/>
            <person name="Chen C."/>
            <person name="Nolan M."/>
            <person name="Sandor L."/>
            <person name="Kuo A."/>
            <person name="Lipzen A."/>
            <person name="Hainaut M."/>
            <person name="Drula E."/>
            <person name="Tsang A."/>
            <person name="Magnuson J.K."/>
            <person name="Henrissat B."/>
            <person name="Wiebenga A."/>
            <person name="Simmons B.A."/>
            <person name="Makela M.R."/>
            <person name="De vries R.P."/>
            <person name="Grigoriev I.V."/>
            <person name="Mortensen U.H."/>
            <person name="Baker S.E."/>
            <person name="Andersen M.R."/>
        </authorList>
    </citation>
    <scope>NUCLEOTIDE SEQUENCE [LARGE SCALE GENOMIC DNA]</scope>
    <source>
        <strain evidence="4 5">ATCC 13496</strain>
    </source>
</reference>
<evidence type="ECO:0000256" key="2">
    <source>
        <dbReference type="SAM" id="Phobius"/>
    </source>
</evidence>
<dbReference type="PANTHER" id="PTHR40622:SF1">
    <property type="match status" value="1"/>
</dbReference>
<dbReference type="Proteomes" id="UP000253845">
    <property type="component" value="Unassembled WGS sequence"/>
</dbReference>
<organism evidence="4 5">
    <name type="scientific">Aspergillus niger ATCC 13496</name>
    <dbReference type="NCBI Taxonomy" id="1353008"/>
    <lineage>
        <taxon>Eukaryota</taxon>
        <taxon>Fungi</taxon>
        <taxon>Dikarya</taxon>
        <taxon>Ascomycota</taxon>
        <taxon>Pezizomycotina</taxon>
        <taxon>Eurotiomycetes</taxon>
        <taxon>Eurotiomycetidae</taxon>
        <taxon>Eurotiales</taxon>
        <taxon>Aspergillaceae</taxon>
        <taxon>Aspergillus</taxon>
        <taxon>Aspergillus subgen. Circumdati</taxon>
    </lineage>
</organism>
<feature type="region of interest" description="Disordered" evidence="1">
    <location>
        <begin position="214"/>
        <end position="279"/>
    </location>
</feature>
<evidence type="ECO:0000256" key="3">
    <source>
        <dbReference type="SAM" id="SignalP"/>
    </source>
</evidence>
<name>A0A370C7V3_ASPNG</name>
<evidence type="ECO:0000313" key="5">
    <source>
        <dbReference type="Proteomes" id="UP000253845"/>
    </source>
</evidence>
<dbReference type="AlphaFoldDB" id="A0A370C7V3"/>
<dbReference type="PROSITE" id="PS51257">
    <property type="entry name" value="PROKAR_LIPOPROTEIN"/>
    <property type="match status" value="1"/>
</dbReference>
<gene>
    <name evidence="4" type="ORF">M747DRAFT_340205</name>
</gene>
<dbReference type="CDD" id="cd00531">
    <property type="entry name" value="NTF2_like"/>
    <property type="match status" value="1"/>
</dbReference>
<keyword evidence="3" id="KW-0732">Signal</keyword>
<feature type="transmembrane region" description="Helical" evidence="2">
    <location>
        <begin position="300"/>
        <end position="329"/>
    </location>
</feature>
<feature type="chain" id="PRO_5016571419" evidence="3">
    <location>
        <begin position="19"/>
        <end position="371"/>
    </location>
</feature>
<feature type="compositionally biased region" description="Polar residues" evidence="1">
    <location>
        <begin position="244"/>
        <end position="253"/>
    </location>
</feature>
<protein>
    <submittedName>
        <fullName evidence="4">Uncharacterized protein</fullName>
    </submittedName>
</protein>
<keyword evidence="2" id="KW-0472">Membrane</keyword>
<feature type="compositionally biased region" description="Basic and acidic residues" evidence="1">
    <location>
        <begin position="214"/>
        <end position="235"/>
    </location>
</feature>
<sequence>MRLRFLCVAGAWLASCAASPAASRSADASVPQKALANSHASFPIVTGHEIHMPYATIPGSKEDEAKYTPRPYLAMKIRTESNALFVNDVPVFPSSFPMHLPATRYQDVSGQNPEHLLLQYAVDIEYMPPRPDGSLVQDIYRVQLKFFDLSGHPATTNTVHVRLSTQQSGELYITQIIVEPFLDYYHDAHGDGNCVWRTKYWNLIMEKYRAWREQKGPGHHKGPESQKSDDHEHNDHHHHPKANSPISKEQPTAHQEDQENSSLPKADPSNSAPESPFRVYGVDKSLRPTALRNKDYRRDFWRLVVPAIIPGLLGAVAGLVVCTMGLLLWKMVACTCARMQGRRCRKHCQRKQGVCLSEKQRLLQQDQLSEA</sequence>
<keyword evidence="2" id="KW-1133">Transmembrane helix</keyword>
<evidence type="ECO:0000256" key="1">
    <source>
        <dbReference type="SAM" id="MobiDB-lite"/>
    </source>
</evidence>